<dbReference type="RefSeq" id="WP_188478623.1">
    <property type="nucleotide sequence ID" value="NZ_BMFJ01000002.1"/>
</dbReference>
<accession>A0A917ABF8</accession>
<comment type="caution">
    <text evidence="1">The sequence shown here is derived from an EMBL/GenBank/DDBJ whole genome shotgun (WGS) entry which is preliminary data.</text>
</comment>
<name>A0A917ABF8_9RHOB</name>
<evidence type="ECO:0000313" key="2">
    <source>
        <dbReference type="Proteomes" id="UP000612855"/>
    </source>
</evidence>
<sequence length="162" mass="17826">MIRRTEVPAGTLLHALRRERGGHADCFVTECPGAVTLFDYVTAFYTSPLFRAERAVLRAGGHRSSDADIPLIMTGQADRFAVWRVRRRTDTELLMRQIGGPTASWFMVAPSGPTTRLYFGSAVLPDEDGGLGSGVRLLMPLHLIYSRALLAAAKRGLARARR</sequence>
<dbReference type="AlphaFoldDB" id="A0A917ABF8"/>
<evidence type="ECO:0008006" key="3">
    <source>
        <dbReference type="Google" id="ProtNLM"/>
    </source>
</evidence>
<protein>
    <recommendedName>
        <fullName evidence="3">DUF2867 domain-containing protein</fullName>
    </recommendedName>
</protein>
<gene>
    <name evidence="1" type="ORF">GCM10011360_29840</name>
</gene>
<organism evidence="1 2">
    <name type="scientific">Primorskyibacter flagellatus</name>
    <dbReference type="NCBI Taxonomy" id="1387277"/>
    <lineage>
        <taxon>Bacteria</taxon>
        <taxon>Pseudomonadati</taxon>
        <taxon>Pseudomonadota</taxon>
        <taxon>Alphaproteobacteria</taxon>
        <taxon>Rhodobacterales</taxon>
        <taxon>Roseobacteraceae</taxon>
        <taxon>Primorskyibacter</taxon>
    </lineage>
</organism>
<reference evidence="2" key="1">
    <citation type="journal article" date="2019" name="Int. J. Syst. Evol. Microbiol.">
        <title>The Global Catalogue of Microorganisms (GCM) 10K type strain sequencing project: providing services to taxonomists for standard genome sequencing and annotation.</title>
        <authorList>
            <consortium name="The Broad Institute Genomics Platform"/>
            <consortium name="The Broad Institute Genome Sequencing Center for Infectious Disease"/>
            <person name="Wu L."/>
            <person name="Ma J."/>
        </authorList>
    </citation>
    <scope>NUCLEOTIDE SEQUENCE [LARGE SCALE GENOMIC DNA]</scope>
    <source>
        <strain evidence="2">CGMCC 1.12664</strain>
    </source>
</reference>
<dbReference type="Proteomes" id="UP000612855">
    <property type="component" value="Unassembled WGS sequence"/>
</dbReference>
<dbReference type="EMBL" id="BMFJ01000002">
    <property type="protein sequence ID" value="GGE40216.1"/>
    <property type="molecule type" value="Genomic_DNA"/>
</dbReference>
<evidence type="ECO:0000313" key="1">
    <source>
        <dbReference type="EMBL" id="GGE40216.1"/>
    </source>
</evidence>
<keyword evidence="2" id="KW-1185">Reference proteome</keyword>
<proteinExistence type="predicted"/>